<dbReference type="InterPro" id="IPR058570">
    <property type="entry name" value="HROB_OB"/>
</dbReference>
<gene>
    <name evidence="2" type="ORF">PV328_004484</name>
</gene>
<evidence type="ECO:0000313" key="2">
    <source>
        <dbReference type="EMBL" id="KAK0166025.1"/>
    </source>
</evidence>
<proteinExistence type="predicted"/>
<feature type="domain" description="Homologous recombination OB-fold protein OB-fold" evidence="1">
    <location>
        <begin position="310"/>
        <end position="393"/>
    </location>
</feature>
<sequence length="587" mass="66289">MSENEDFFPDEDFLNDLDQTSQLYYSQLDNIGDNTSTNKRRKLNHENIENEILSSKFHGKKTNDKTSELSSRKNKIINIFENNSQPQTTITTQHSVLTPTQPTTSKFFVKKNSSHGNSKKAIENTMPSSYTKKLALEIIEKKKYSKFETKNKSPPKNQRLLRNESALSEVIQTDTTQTMNGFRQETQTTININDCSADLFKTPTPRQPKTLVRKFPGPAGLIPDGLKNQSSKVPLKDNLLDDAIYYFQNLNENEMNVTSPAETSHMSEYCSQETKKLFSDGAWRRMLDDLPKNFLRGYDIASLKRPGRPNKIPLLAAFIHRIEQNAENPRIILKDISNSIEAIMHKDIPTKYPNILQSGVVVLLRDIGVLHFQGAQKYSTVSLVMISPNSILGAYSDKERLVVTPALNEILQGDYDVEPLKIIDNTSENNSTALKLVNKNLSRSNHDKNKLNLQLKINQRENFMESTNPIENFDDISDLDFDEHINAFNQNHTDNSAISNSDNGKTIVTRAIIENKPNNLSIDNNSTGSTVPSIIDNDTTQNVCISDDGTIISPPTTGFADDLFNDTDDEILSQFDVDSIAYTHEDR</sequence>
<organism evidence="2 3">
    <name type="scientific">Microctonus aethiopoides</name>
    <dbReference type="NCBI Taxonomy" id="144406"/>
    <lineage>
        <taxon>Eukaryota</taxon>
        <taxon>Metazoa</taxon>
        <taxon>Ecdysozoa</taxon>
        <taxon>Arthropoda</taxon>
        <taxon>Hexapoda</taxon>
        <taxon>Insecta</taxon>
        <taxon>Pterygota</taxon>
        <taxon>Neoptera</taxon>
        <taxon>Endopterygota</taxon>
        <taxon>Hymenoptera</taxon>
        <taxon>Apocrita</taxon>
        <taxon>Ichneumonoidea</taxon>
        <taxon>Braconidae</taxon>
        <taxon>Euphorinae</taxon>
        <taxon>Microctonus</taxon>
    </lineage>
</organism>
<dbReference type="EMBL" id="JAQQBS010001422">
    <property type="protein sequence ID" value="KAK0166025.1"/>
    <property type="molecule type" value="Genomic_DNA"/>
</dbReference>
<dbReference type="Proteomes" id="UP001168990">
    <property type="component" value="Unassembled WGS sequence"/>
</dbReference>
<comment type="caution">
    <text evidence="2">The sequence shown here is derived from an EMBL/GenBank/DDBJ whole genome shotgun (WGS) entry which is preliminary data.</text>
</comment>
<dbReference type="AlphaFoldDB" id="A0AA39FAL0"/>
<dbReference type="GO" id="GO:0000725">
    <property type="term" value="P:recombinational repair"/>
    <property type="evidence" value="ECO:0007669"/>
    <property type="project" value="InterPro"/>
</dbReference>
<protein>
    <recommendedName>
        <fullName evidence="1">Homologous recombination OB-fold protein OB-fold domain-containing protein</fullName>
    </recommendedName>
</protein>
<name>A0AA39FAL0_9HYME</name>
<reference evidence="2" key="1">
    <citation type="journal article" date="2023" name="bioRxiv">
        <title>Scaffold-level genome assemblies of two parasitoid biocontrol wasps reveal the parthenogenesis mechanism and an associated novel virus.</title>
        <authorList>
            <person name="Inwood S."/>
            <person name="Skelly J."/>
            <person name="Guhlin J."/>
            <person name="Harrop T."/>
            <person name="Goldson S."/>
            <person name="Dearden P."/>
        </authorList>
    </citation>
    <scope>NUCLEOTIDE SEQUENCE</scope>
    <source>
        <strain evidence="2">Irish</strain>
        <tissue evidence="2">Whole body</tissue>
    </source>
</reference>
<reference evidence="2" key="2">
    <citation type="submission" date="2023-03" db="EMBL/GenBank/DDBJ databases">
        <authorList>
            <person name="Inwood S.N."/>
            <person name="Skelly J.G."/>
            <person name="Guhlin J."/>
            <person name="Harrop T.W.R."/>
            <person name="Goldson S.G."/>
            <person name="Dearden P.K."/>
        </authorList>
    </citation>
    <scope>NUCLEOTIDE SEQUENCE</scope>
    <source>
        <strain evidence="2">Irish</strain>
        <tissue evidence="2">Whole body</tissue>
    </source>
</reference>
<dbReference type="Pfam" id="PF15072">
    <property type="entry name" value="HROB"/>
    <property type="match status" value="1"/>
</dbReference>
<evidence type="ECO:0000313" key="3">
    <source>
        <dbReference type="Proteomes" id="UP001168990"/>
    </source>
</evidence>
<keyword evidence="3" id="KW-1185">Reference proteome</keyword>
<evidence type="ECO:0000259" key="1">
    <source>
        <dbReference type="Pfam" id="PF15072"/>
    </source>
</evidence>
<accession>A0AA39FAL0</accession>